<dbReference type="RefSeq" id="XP_002424463.1">
    <property type="nucleotide sequence ID" value="XM_002424418.1"/>
</dbReference>
<dbReference type="Proteomes" id="UP000009046">
    <property type="component" value="Unassembled WGS sequence"/>
</dbReference>
<organism>
    <name type="scientific">Pediculus humanus subsp. corporis</name>
    <name type="common">Body louse</name>
    <dbReference type="NCBI Taxonomy" id="121224"/>
    <lineage>
        <taxon>Eukaryota</taxon>
        <taxon>Metazoa</taxon>
        <taxon>Ecdysozoa</taxon>
        <taxon>Arthropoda</taxon>
        <taxon>Hexapoda</taxon>
        <taxon>Insecta</taxon>
        <taxon>Pterygota</taxon>
        <taxon>Neoptera</taxon>
        <taxon>Paraneoptera</taxon>
        <taxon>Psocodea</taxon>
        <taxon>Troctomorpha</taxon>
        <taxon>Phthiraptera</taxon>
        <taxon>Anoplura</taxon>
        <taxon>Pediculidae</taxon>
        <taxon>Pediculus</taxon>
    </lineage>
</organism>
<dbReference type="eggNOG" id="ENOG502RXU1">
    <property type="taxonomic scope" value="Eukaryota"/>
</dbReference>
<evidence type="ECO:0000256" key="4">
    <source>
        <dbReference type="ARBA" id="ARBA00022980"/>
    </source>
</evidence>
<evidence type="ECO:0000313" key="8">
    <source>
        <dbReference type="EnsemblMetazoa" id="PHUM129590-PA"/>
    </source>
</evidence>
<dbReference type="STRING" id="121224.E0VEB9"/>
<name>E0VEB9_PEDHC</name>
<dbReference type="GeneID" id="8234082"/>
<evidence type="ECO:0000256" key="2">
    <source>
        <dbReference type="ARBA" id="ARBA00010761"/>
    </source>
</evidence>
<reference evidence="7" key="1">
    <citation type="submission" date="2007-04" db="EMBL/GenBank/DDBJ databases">
        <title>Annotation of Pediculus humanus corporis strain USDA.</title>
        <authorList>
            <person name="Kirkness E."/>
            <person name="Hannick L."/>
            <person name="Hass B."/>
            <person name="Bruggner R."/>
            <person name="Lawson D."/>
            <person name="Bidwell S."/>
            <person name="Joardar V."/>
            <person name="Caler E."/>
            <person name="Walenz B."/>
            <person name="Inman J."/>
            <person name="Schobel S."/>
            <person name="Galinsky K."/>
            <person name="Amedeo P."/>
            <person name="Strausberg R."/>
        </authorList>
    </citation>
    <scope>NUCLEOTIDE SEQUENCE</scope>
    <source>
        <strain evidence="7">USDA</strain>
    </source>
</reference>
<dbReference type="PANTHER" id="PTHR21244">
    <property type="entry name" value="MITOCHONDRIAL 28S RIBOSOMAL PROTEIN S24"/>
    <property type="match status" value="1"/>
</dbReference>
<accession>E0VEB9</accession>
<evidence type="ECO:0000256" key="6">
    <source>
        <dbReference type="ARBA" id="ARBA00023274"/>
    </source>
</evidence>
<dbReference type="GO" id="GO:0005739">
    <property type="term" value="C:mitochondrion"/>
    <property type="evidence" value="ECO:0007669"/>
    <property type="project" value="UniProtKB-SubCell"/>
</dbReference>
<keyword evidence="9" id="KW-1185">Reference proteome</keyword>
<reference evidence="8" key="3">
    <citation type="submission" date="2020-05" db="UniProtKB">
        <authorList>
            <consortium name="EnsemblMetazoa"/>
        </authorList>
    </citation>
    <scope>IDENTIFICATION</scope>
    <source>
        <strain evidence="8">USDA</strain>
    </source>
</reference>
<dbReference type="AlphaFoldDB" id="E0VEB9"/>
<dbReference type="GO" id="GO:1990904">
    <property type="term" value="C:ribonucleoprotein complex"/>
    <property type="evidence" value="ECO:0007669"/>
    <property type="project" value="UniProtKB-KW"/>
</dbReference>
<protein>
    <submittedName>
        <fullName evidence="7">Mitochondrial 28S ribosomal protein S3/S24, putative</fullName>
    </submittedName>
</protein>
<dbReference type="EMBL" id="DS235088">
    <property type="protein sequence ID" value="EEB11725.1"/>
    <property type="molecule type" value="Genomic_DNA"/>
</dbReference>
<dbReference type="OrthoDB" id="5950413at2759"/>
<dbReference type="EMBL" id="AAZO01001504">
    <property type="status" value="NOT_ANNOTATED_CDS"/>
    <property type="molecule type" value="Genomic_DNA"/>
</dbReference>
<dbReference type="VEuPathDB" id="VectorBase:PHUM129590"/>
<evidence type="ECO:0000256" key="3">
    <source>
        <dbReference type="ARBA" id="ARBA00022946"/>
    </source>
</evidence>
<dbReference type="PANTHER" id="PTHR21244:SF1">
    <property type="entry name" value="SMALL RIBOSOMAL SUBUNIT PROTEIN US3M"/>
    <property type="match status" value="1"/>
</dbReference>
<evidence type="ECO:0000313" key="7">
    <source>
        <dbReference type="EMBL" id="EEB11725.1"/>
    </source>
</evidence>
<dbReference type="GO" id="GO:0006412">
    <property type="term" value="P:translation"/>
    <property type="evidence" value="ECO:0007669"/>
    <property type="project" value="TreeGrafter"/>
</dbReference>
<dbReference type="GO" id="GO:0005840">
    <property type="term" value="C:ribosome"/>
    <property type="evidence" value="ECO:0007669"/>
    <property type="project" value="UniProtKB-KW"/>
</dbReference>
<dbReference type="KEGG" id="phu:Phum_PHUM129590"/>
<keyword evidence="6" id="KW-0687">Ribonucleoprotein</keyword>
<comment type="similarity">
    <text evidence="2">Belongs to the universal ribosomal protein uS3 family.</text>
</comment>
<evidence type="ECO:0000313" key="9">
    <source>
        <dbReference type="Proteomes" id="UP000009046"/>
    </source>
</evidence>
<keyword evidence="5" id="KW-0496">Mitochondrion</keyword>
<sequence>MAALTSLATLKSKYNVTQKLLINYLNGKQQLHTSCVCFKSGQVKRTLRKNKPINYEKSLGAHDIGHNKAWNSWNTSTLEGGLRVPETLLDDVFIRKFVYGTFPGMIHSEIIVKRIHNTIRIAMIIYPKMSSTKILFLVGYTEELLSNWLKCMVKLELQVIKHPDEVVFTHV</sequence>
<comment type="subcellular location">
    <subcellularLocation>
        <location evidence="1">Mitochondrion</location>
    </subcellularLocation>
</comment>
<evidence type="ECO:0000256" key="1">
    <source>
        <dbReference type="ARBA" id="ARBA00004173"/>
    </source>
</evidence>
<gene>
    <name evidence="8" type="primary">8234082</name>
    <name evidence="7" type="ORF">Phum_PHUM129590</name>
</gene>
<dbReference type="InParanoid" id="E0VEB9"/>
<dbReference type="HOGENOM" id="CLU_134150_1_0_1"/>
<keyword evidence="3" id="KW-0809">Transit peptide</keyword>
<dbReference type="Pfam" id="PF14955">
    <property type="entry name" value="MRP-S24"/>
    <property type="match status" value="1"/>
</dbReference>
<keyword evidence="4 7" id="KW-0689">Ribosomal protein</keyword>
<dbReference type="InterPro" id="IPR026146">
    <property type="entry name" value="Ribosomal_uS3m"/>
</dbReference>
<evidence type="ECO:0000256" key="5">
    <source>
        <dbReference type="ARBA" id="ARBA00023128"/>
    </source>
</evidence>
<dbReference type="OMA" id="NTIRIAM"/>
<dbReference type="CTD" id="8234082"/>
<proteinExistence type="inferred from homology"/>
<dbReference type="FunCoup" id="E0VEB9">
    <property type="interactions" value="173"/>
</dbReference>
<reference evidence="7" key="2">
    <citation type="submission" date="2007-04" db="EMBL/GenBank/DDBJ databases">
        <title>The genome of the human body louse.</title>
        <authorList>
            <consortium name="The Human Body Louse Genome Consortium"/>
            <person name="Kirkness E."/>
            <person name="Walenz B."/>
            <person name="Hass B."/>
            <person name="Bruggner R."/>
            <person name="Strausberg R."/>
        </authorList>
    </citation>
    <scope>NUCLEOTIDE SEQUENCE</scope>
    <source>
        <strain evidence="7">USDA</strain>
    </source>
</reference>
<dbReference type="EnsemblMetazoa" id="PHUM129590-RA">
    <property type="protein sequence ID" value="PHUM129590-PA"/>
    <property type="gene ID" value="PHUM129590"/>
</dbReference>